<accession>A0A0A9AD50</accession>
<organism evidence="1">
    <name type="scientific">Arundo donax</name>
    <name type="common">Giant reed</name>
    <name type="synonym">Donax arundinaceus</name>
    <dbReference type="NCBI Taxonomy" id="35708"/>
    <lineage>
        <taxon>Eukaryota</taxon>
        <taxon>Viridiplantae</taxon>
        <taxon>Streptophyta</taxon>
        <taxon>Embryophyta</taxon>
        <taxon>Tracheophyta</taxon>
        <taxon>Spermatophyta</taxon>
        <taxon>Magnoliopsida</taxon>
        <taxon>Liliopsida</taxon>
        <taxon>Poales</taxon>
        <taxon>Poaceae</taxon>
        <taxon>PACMAD clade</taxon>
        <taxon>Arundinoideae</taxon>
        <taxon>Arundineae</taxon>
        <taxon>Arundo</taxon>
    </lineage>
</organism>
<dbReference type="AlphaFoldDB" id="A0A0A9AD50"/>
<proteinExistence type="predicted"/>
<reference evidence="1" key="1">
    <citation type="submission" date="2014-09" db="EMBL/GenBank/DDBJ databases">
        <authorList>
            <person name="Magalhaes I.L.F."/>
            <person name="Oliveira U."/>
            <person name="Santos F.R."/>
            <person name="Vidigal T.H.D.A."/>
            <person name="Brescovit A.D."/>
            <person name="Santos A.J."/>
        </authorList>
    </citation>
    <scope>NUCLEOTIDE SEQUENCE</scope>
    <source>
        <tissue evidence="1">Shoot tissue taken approximately 20 cm above the soil surface</tissue>
    </source>
</reference>
<evidence type="ECO:0000313" key="1">
    <source>
        <dbReference type="EMBL" id="JAD45007.1"/>
    </source>
</evidence>
<dbReference type="EMBL" id="GBRH01252888">
    <property type="protein sequence ID" value="JAD45007.1"/>
    <property type="molecule type" value="Transcribed_RNA"/>
</dbReference>
<protein>
    <submittedName>
        <fullName evidence="1">Uncharacterized protein</fullName>
    </submittedName>
</protein>
<sequence>MRAPGPCLSVSISIQNTAQRHIRSTEQSVRAHGQTLTYTEREKIKKETKAASFSSLFTSPHRFRRPPLHTWVEIILNSSSLSLRSCTSDSSQLDLSVVRSVF</sequence>
<name>A0A0A9AD50_ARUDO</name>
<reference evidence="1" key="2">
    <citation type="journal article" date="2015" name="Data Brief">
        <title>Shoot transcriptome of the giant reed, Arundo donax.</title>
        <authorList>
            <person name="Barrero R.A."/>
            <person name="Guerrero F.D."/>
            <person name="Moolhuijzen P."/>
            <person name="Goolsby J.A."/>
            <person name="Tidwell J."/>
            <person name="Bellgard S.E."/>
            <person name="Bellgard M.I."/>
        </authorList>
    </citation>
    <scope>NUCLEOTIDE SEQUENCE</scope>
    <source>
        <tissue evidence="1">Shoot tissue taken approximately 20 cm above the soil surface</tissue>
    </source>
</reference>